<dbReference type="PANTHER" id="PTHR34693:SF1">
    <property type="entry name" value="PROTEIN PAR32"/>
    <property type="match status" value="1"/>
</dbReference>
<dbReference type="STRING" id="945553.A0A0D2KGW0"/>
<evidence type="ECO:0000313" key="2">
    <source>
        <dbReference type="EMBL" id="KJA13777.1"/>
    </source>
</evidence>
<gene>
    <name evidence="2" type="ORF">HYPSUDRAFT_209258</name>
</gene>
<dbReference type="InterPro" id="IPR022024">
    <property type="entry name" value="DUF3602"/>
</dbReference>
<sequence>MSADEMQGPTSSSLSPSPSWQSSGEEIPALGVCLTRTLSHPKENREDDVYSLSSSRPPSYSENDSRARDAFQSTSTGRGGLGNIRQASDLRLNSSADNFSPSRGRQPFPSQAPAAIFSTGRGGAGNLRSPLAVDPSPARNPAEQDVVREYAAAHEGAPVSSGRGGLGNISQGSSRAPAIPPAAVYSTGRGGAGNMLPGDARRVEQIDVEAQ</sequence>
<reference evidence="3" key="1">
    <citation type="submission" date="2014-04" db="EMBL/GenBank/DDBJ databases">
        <title>Evolutionary Origins and Diversification of the Mycorrhizal Mutualists.</title>
        <authorList>
            <consortium name="DOE Joint Genome Institute"/>
            <consortium name="Mycorrhizal Genomics Consortium"/>
            <person name="Kohler A."/>
            <person name="Kuo A."/>
            <person name="Nagy L.G."/>
            <person name="Floudas D."/>
            <person name="Copeland A."/>
            <person name="Barry K.W."/>
            <person name="Cichocki N."/>
            <person name="Veneault-Fourrey C."/>
            <person name="LaButti K."/>
            <person name="Lindquist E.A."/>
            <person name="Lipzen A."/>
            <person name="Lundell T."/>
            <person name="Morin E."/>
            <person name="Murat C."/>
            <person name="Riley R."/>
            <person name="Ohm R."/>
            <person name="Sun H."/>
            <person name="Tunlid A."/>
            <person name="Henrissat B."/>
            <person name="Grigoriev I.V."/>
            <person name="Hibbett D.S."/>
            <person name="Martin F."/>
        </authorList>
    </citation>
    <scope>NUCLEOTIDE SEQUENCE [LARGE SCALE GENOMIC DNA]</scope>
    <source>
        <strain evidence="3">FD-334 SS-4</strain>
    </source>
</reference>
<dbReference type="OrthoDB" id="2537432at2759"/>
<protein>
    <submittedName>
        <fullName evidence="2">Uncharacterized protein</fullName>
    </submittedName>
</protein>
<dbReference type="EMBL" id="KN817714">
    <property type="protein sequence ID" value="KJA13777.1"/>
    <property type="molecule type" value="Genomic_DNA"/>
</dbReference>
<dbReference type="AlphaFoldDB" id="A0A0D2KGW0"/>
<dbReference type="Pfam" id="PF12223">
    <property type="entry name" value="DUF3602"/>
    <property type="match status" value="1"/>
</dbReference>
<feature type="compositionally biased region" description="Polar residues" evidence="1">
    <location>
        <begin position="91"/>
        <end position="103"/>
    </location>
</feature>
<feature type="compositionally biased region" description="Low complexity" evidence="1">
    <location>
        <begin position="9"/>
        <end position="23"/>
    </location>
</feature>
<feature type="region of interest" description="Disordered" evidence="1">
    <location>
        <begin position="1"/>
        <end position="211"/>
    </location>
</feature>
<proteinExistence type="predicted"/>
<evidence type="ECO:0000256" key="1">
    <source>
        <dbReference type="SAM" id="MobiDB-lite"/>
    </source>
</evidence>
<dbReference type="PANTHER" id="PTHR34693">
    <property type="entry name" value="PROTEIN PAR32"/>
    <property type="match status" value="1"/>
</dbReference>
<dbReference type="InterPro" id="IPR053203">
    <property type="entry name" value="Cisplatin_resist-associated"/>
</dbReference>
<evidence type="ECO:0000313" key="3">
    <source>
        <dbReference type="Proteomes" id="UP000054270"/>
    </source>
</evidence>
<dbReference type="Proteomes" id="UP000054270">
    <property type="component" value="Unassembled WGS sequence"/>
</dbReference>
<accession>A0A0D2KGW0</accession>
<keyword evidence="3" id="KW-1185">Reference proteome</keyword>
<feature type="compositionally biased region" description="Low complexity" evidence="1">
    <location>
        <begin position="50"/>
        <end position="61"/>
    </location>
</feature>
<organism evidence="2 3">
    <name type="scientific">Hypholoma sublateritium (strain FD-334 SS-4)</name>
    <dbReference type="NCBI Taxonomy" id="945553"/>
    <lineage>
        <taxon>Eukaryota</taxon>
        <taxon>Fungi</taxon>
        <taxon>Dikarya</taxon>
        <taxon>Basidiomycota</taxon>
        <taxon>Agaricomycotina</taxon>
        <taxon>Agaricomycetes</taxon>
        <taxon>Agaricomycetidae</taxon>
        <taxon>Agaricales</taxon>
        <taxon>Agaricineae</taxon>
        <taxon>Strophariaceae</taxon>
        <taxon>Hypholoma</taxon>
    </lineage>
</organism>
<name>A0A0D2KGW0_HYPSF</name>